<sequence length="285" mass="31392">MADEKTYLQHLQGGLKYMVDAGEAGRTDLESMTGPMNGALNEISGAADALEGLPFISEDLSDKTRRLQSAINSAQAKIGKVASYYNQTQRALAQFDEHFSALTEQIGRFGAAFNKVVGKANAALGNIFPTEWFAGDMTPIPEAVKPFPHLLILYPLKANERPYYFNLDTAAFDELRRQTSFRWAAQERLTRRPAQQAVGLGDEKITIKGAIYPSFKGGLKQLDTLRSIGAKLLPLNLTTGYGEVLGNWCLTHIEEEQSALLPGAIPRKQGFSLEFVRYGDDLQNS</sequence>
<name>A0A231GQM1_PSEJE</name>
<dbReference type="Proteomes" id="UP000198542">
    <property type="component" value="Unassembled WGS sequence"/>
</dbReference>
<dbReference type="EMBL" id="FNTC01000002">
    <property type="protein sequence ID" value="SEC41633.1"/>
    <property type="molecule type" value="Genomic_DNA"/>
</dbReference>
<dbReference type="AlphaFoldDB" id="A0A231GQM1"/>
<organism evidence="1 2">
    <name type="scientific">Pseudomonas jessenii</name>
    <dbReference type="NCBI Taxonomy" id="77298"/>
    <lineage>
        <taxon>Bacteria</taxon>
        <taxon>Pseudomonadati</taxon>
        <taxon>Pseudomonadota</taxon>
        <taxon>Gammaproteobacteria</taxon>
        <taxon>Pseudomonadales</taxon>
        <taxon>Pseudomonadaceae</taxon>
        <taxon>Pseudomonas</taxon>
    </lineage>
</organism>
<dbReference type="Pfam" id="PF06995">
    <property type="entry name" value="Phage_P2_GpU"/>
    <property type="match status" value="1"/>
</dbReference>
<dbReference type="InterPro" id="IPR014458">
    <property type="entry name" value="Unchr_Phage_P2-GpU-fusion"/>
</dbReference>
<protein>
    <recommendedName>
        <fullName evidence="3">Phage tail protein</fullName>
    </recommendedName>
</protein>
<evidence type="ECO:0000313" key="1">
    <source>
        <dbReference type="EMBL" id="SEC41633.1"/>
    </source>
</evidence>
<reference evidence="2" key="1">
    <citation type="submission" date="2016-10" db="EMBL/GenBank/DDBJ databases">
        <authorList>
            <person name="Varghese N."/>
            <person name="Submissions S."/>
        </authorList>
    </citation>
    <scope>NUCLEOTIDE SEQUENCE [LARGE SCALE GENOMIC DNA]</scope>
    <source>
        <strain evidence="2">BS3660</strain>
    </source>
</reference>
<evidence type="ECO:0008006" key="3">
    <source>
        <dbReference type="Google" id="ProtNLM"/>
    </source>
</evidence>
<dbReference type="RefSeq" id="WP_090455553.1">
    <property type="nucleotide sequence ID" value="NZ_FNTC01000002.1"/>
</dbReference>
<dbReference type="InterPro" id="IPR009734">
    <property type="entry name" value="Myoviridae_GpU"/>
</dbReference>
<proteinExistence type="predicted"/>
<gene>
    <name evidence="1" type="ORF">SAMN04490187_4286</name>
</gene>
<dbReference type="PIRSF" id="PIRSF011237">
    <property type="entry name" value="UP2"/>
    <property type="match status" value="1"/>
</dbReference>
<evidence type="ECO:0000313" key="2">
    <source>
        <dbReference type="Proteomes" id="UP000198542"/>
    </source>
</evidence>
<keyword evidence="2" id="KW-1185">Reference proteome</keyword>
<accession>A0A231GQM1</accession>